<feature type="region of interest" description="Disordered" evidence="1">
    <location>
        <begin position="261"/>
        <end position="280"/>
    </location>
</feature>
<evidence type="ECO:0000256" key="1">
    <source>
        <dbReference type="SAM" id="MobiDB-lite"/>
    </source>
</evidence>
<comment type="caution">
    <text evidence="2">The sequence shown here is derived from an EMBL/GenBank/DDBJ whole genome shotgun (WGS) entry which is preliminary data.</text>
</comment>
<gene>
    <name evidence="2" type="ORF">PCOR1329_LOCUS77670</name>
</gene>
<dbReference type="EMBL" id="CAUYUJ010020767">
    <property type="protein sequence ID" value="CAK0900380.1"/>
    <property type="molecule type" value="Genomic_DNA"/>
</dbReference>
<accession>A0ABN9XQC7</accession>
<evidence type="ECO:0000313" key="3">
    <source>
        <dbReference type="Proteomes" id="UP001189429"/>
    </source>
</evidence>
<reference evidence="2" key="1">
    <citation type="submission" date="2023-10" db="EMBL/GenBank/DDBJ databases">
        <authorList>
            <person name="Chen Y."/>
            <person name="Shah S."/>
            <person name="Dougan E. K."/>
            <person name="Thang M."/>
            <person name="Chan C."/>
        </authorList>
    </citation>
    <scope>NUCLEOTIDE SEQUENCE [LARGE SCALE GENOMIC DNA]</scope>
</reference>
<protein>
    <submittedName>
        <fullName evidence="2">Uncharacterized protein</fullName>
    </submittedName>
</protein>
<sequence>MADDRSTVLTPGECFRHPVLHDDGSDAGSVLGVVRRVMSDNPGGTAYEVEYFAAGDQYLSWWLNSRIAKREKMILHMCRGPVSRCRYTAPRAGCQVLHTRAPQRLTAAQAAERHMAVLQHDEDCPELPADVAQAASDEAEAAEEEEEPPPSRAAIAGPARKRPAGVGKAGGDLVELDGDEEADEADAEAFAELDREFAALSGKSEGAKGSAKDGYLERLNKLREKLATVRGPEAAAGGAAAAAPNKRAKLGEVVQARMTGQAPSAAAAGPADGGRARGSGERAVLKTLAEYLSRKGDDDDGLFDSDDDRVPGGRPVAARRLAYKKIAEKHPGRLSEREMENMAQFLDHDDAGGVTKHSPVALKFLLRVLKPAHPIREIGEDRYRELRTLAESADLIVSGKPIHALDFIFCRVKAIQKTIRDGHSRTAKWFELIPPDNGGLSLSVEDEELVAGIEAAEAGRAGVLNVMSGAAIGGEVAALTLGQWKADIASRMCRSGPSRMTMPEIGFGILASVRRMPSCIGDFARRFPVGVAPQSPEAGVRRDVLPLPVREPATFIAWERDLKRRGMLDGEGPPVDVTKWPAALKKEAQAMAVEVWTFLSVLGLNYLYLGHLSKDRWEAAGRLSEVQAASLRVIGETVEWRVGDALAAVDIPFWPQEMKKTKSSYDLEEDCRALPLKFGELEPGLPKAEDIGRLDVLDYVGPELKEVLTKPEMSLLPEAEWPESPPKAKVNVEKLEDWWAIAAKLVERGLLAPIPAERIFVARGRRVTNGLFAATKSGPQLRERPE</sequence>
<keyword evidence="3" id="KW-1185">Reference proteome</keyword>
<feature type="compositionally biased region" description="Acidic residues" evidence="1">
    <location>
        <begin position="137"/>
        <end position="148"/>
    </location>
</feature>
<name>A0ABN9XQC7_9DINO</name>
<evidence type="ECO:0000313" key="2">
    <source>
        <dbReference type="EMBL" id="CAK0900380.1"/>
    </source>
</evidence>
<dbReference type="Proteomes" id="UP001189429">
    <property type="component" value="Unassembled WGS sequence"/>
</dbReference>
<proteinExistence type="predicted"/>
<feature type="region of interest" description="Disordered" evidence="1">
    <location>
        <begin position="132"/>
        <end position="174"/>
    </location>
</feature>
<organism evidence="2 3">
    <name type="scientific">Prorocentrum cordatum</name>
    <dbReference type="NCBI Taxonomy" id="2364126"/>
    <lineage>
        <taxon>Eukaryota</taxon>
        <taxon>Sar</taxon>
        <taxon>Alveolata</taxon>
        <taxon>Dinophyceae</taxon>
        <taxon>Prorocentrales</taxon>
        <taxon>Prorocentraceae</taxon>
        <taxon>Prorocentrum</taxon>
    </lineage>
</organism>